<reference evidence="2 3" key="1">
    <citation type="journal article" date="2019" name="Int. J. Syst. Evol. Microbiol.">
        <title>The Global Catalogue of Microorganisms (GCM) 10K type strain sequencing project: providing services to taxonomists for standard genome sequencing and annotation.</title>
        <authorList>
            <consortium name="The Broad Institute Genomics Platform"/>
            <consortium name="The Broad Institute Genome Sequencing Center for Infectious Disease"/>
            <person name="Wu L."/>
            <person name="Ma J."/>
        </authorList>
    </citation>
    <scope>NUCLEOTIDE SEQUENCE [LARGE SCALE GENOMIC DNA]</scope>
    <source>
        <strain evidence="2 3">CGMCC 1.12554</strain>
    </source>
</reference>
<dbReference type="Proteomes" id="UP001596545">
    <property type="component" value="Unassembled WGS sequence"/>
</dbReference>
<name>A0ABD6AG75_9EURY</name>
<evidence type="ECO:0000313" key="2">
    <source>
        <dbReference type="EMBL" id="MFC7323301.1"/>
    </source>
</evidence>
<dbReference type="AlphaFoldDB" id="A0ABD6AG75"/>
<sequence length="106" mass="11659">MPESYDIGDASRAAALVVSEERDSHGDAYTNHRQIAALWTAFLDEQLESDIAPWQAAIMMQQVKQSRMQAGELIADHFVDIAGYSDVGLYSALQDPDTEVGDVDDL</sequence>
<comment type="caution">
    <text evidence="2">The sequence shown here is derived from an EMBL/GenBank/DDBJ whole genome shotgun (WGS) entry which is preliminary data.</text>
</comment>
<feature type="domain" description="DUF6378" evidence="1">
    <location>
        <begin position="12"/>
        <end position="88"/>
    </location>
</feature>
<gene>
    <name evidence="2" type="ORF">ACFQMF_01775</name>
</gene>
<organism evidence="2 3">
    <name type="scientific">Halorubrum rutilum</name>
    <dbReference type="NCBI Taxonomy" id="1364933"/>
    <lineage>
        <taxon>Archaea</taxon>
        <taxon>Methanobacteriati</taxon>
        <taxon>Methanobacteriota</taxon>
        <taxon>Stenosarchaea group</taxon>
        <taxon>Halobacteria</taxon>
        <taxon>Halobacteriales</taxon>
        <taxon>Haloferacaceae</taxon>
        <taxon>Halorubrum</taxon>
    </lineage>
</organism>
<evidence type="ECO:0000313" key="3">
    <source>
        <dbReference type="Proteomes" id="UP001596545"/>
    </source>
</evidence>
<evidence type="ECO:0000259" key="1">
    <source>
        <dbReference type="Pfam" id="PF19905"/>
    </source>
</evidence>
<proteinExistence type="predicted"/>
<dbReference type="EMBL" id="JBHTBL010000001">
    <property type="protein sequence ID" value="MFC7323301.1"/>
    <property type="molecule type" value="Genomic_DNA"/>
</dbReference>
<protein>
    <submittedName>
        <fullName evidence="2">DUF6378 domain-containing protein</fullName>
    </submittedName>
</protein>
<accession>A0ABD6AG75</accession>
<dbReference type="RefSeq" id="WP_256407402.1">
    <property type="nucleotide sequence ID" value="NZ_JANHDN010000001.1"/>
</dbReference>
<keyword evidence="3" id="KW-1185">Reference proteome</keyword>
<dbReference type="Pfam" id="PF19905">
    <property type="entry name" value="DUF6378"/>
    <property type="match status" value="1"/>
</dbReference>
<dbReference type="InterPro" id="IPR045958">
    <property type="entry name" value="DUF6378"/>
</dbReference>